<sequence length="80" mass="9026">MQKIKTGTTLTSQDQHYTSLVPLKARSQNKTNAGLQRVESLGLLRKQMLLQTTLVWLSASNKKKYLMHRCAIVHGSQTKS</sequence>
<keyword evidence="2" id="KW-1185">Reference proteome</keyword>
<accession>A0A9Q0YBZ3</accession>
<name>A0A9Q0YBZ3_HOLLE</name>
<organism evidence="1 2">
    <name type="scientific">Holothuria leucospilota</name>
    <name type="common">Black long sea cucumber</name>
    <name type="synonym">Mertensiothuria leucospilota</name>
    <dbReference type="NCBI Taxonomy" id="206669"/>
    <lineage>
        <taxon>Eukaryota</taxon>
        <taxon>Metazoa</taxon>
        <taxon>Echinodermata</taxon>
        <taxon>Eleutherozoa</taxon>
        <taxon>Echinozoa</taxon>
        <taxon>Holothuroidea</taxon>
        <taxon>Aspidochirotacea</taxon>
        <taxon>Aspidochirotida</taxon>
        <taxon>Holothuriidae</taxon>
        <taxon>Holothuria</taxon>
    </lineage>
</organism>
<dbReference type="Proteomes" id="UP001152320">
    <property type="component" value="Unassembled WGS sequence"/>
</dbReference>
<comment type="caution">
    <text evidence="1">The sequence shown here is derived from an EMBL/GenBank/DDBJ whole genome shotgun (WGS) entry which is preliminary data.</text>
</comment>
<proteinExistence type="predicted"/>
<gene>
    <name evidence="1" type="ORF">HOLleu_43266</name>
</gene>
<dbReference type="EMBL" id="JAIZAY010000253">
    <property type="protein sequence ID" value="KAJ8018641.1"/>
    <property type="molecule type" value="Genomic_DNA"/>
</dbReference>
<dbReference type="AlphaFoldDB" id="A0A9Q0YBZ3"/>
<protein>
    <submittedName>
        <fullName evidence="1">Uncharacterized protein</fullName>
    </submittedName>
</protein>
<reference evidence="1" key="1">
    <citation type="submission" date="2021-10" db="EMBL/GenBank/DDBJ databases">
        <title>Tropical sea cucumber genome reveals ecological adaptation and Cuvierian tubules defense mechanism.</title>
        <authorList>
            <person name="Chen T."/>
        </authorList>
    </citation>
    <scope>NUCLEOTIDE SEQUENCE</scope>
    <source>
        <strain evidence="1">Nanhai2018</strain>
        <tissue evidence="1">Muscle</tissue>
    </source>
</reference>
<evidence type="ECO:0000313" key="1">
    <source>
        <dbReference type="EMBL" id="KAJ8018641.1"/>
    </source>
</evidence>
<evidence type="ECO:0000313" key="2">
    <source>
        <dbReference type="Proteomes" id="UP001152320"/>
    </source>
</evidence>